<feature type="domain" description="Integrase catalytic" evidence="1">
    <location>
        <begin position="124"/>
        <end position="305"/>
    </location>
</feature>
<dbReference type="PANTHER" id="PTHR46791:SF4">
    <property type="match status" value="1"/>
</dbReference>
<dbReference type="InterPro" id="IPR012337">
    <property type="entry name" value="RNaseH-like_sf"/>
</dbReference>
<sequence>MTRSRGRPKYRITADQITHCLWLGMNWGRVASCLGISRRTLYRHRQCLRLPPLHYTAIPDEYLNALIVDILQQTPNSGEVYIQAGLRCRGIRIQRWRVRQSLYTIDPIGRSLRGRHAIRRRTYDVRNPNQLWHFDSNHKLVRWRMVLHGCIDGYSRTIIYLQCLDNNRAASVLSLFVAGVESFGLPSRVRCDLGMENIDVARFMLNRRGLNRRSVITGISVHNQRIERLWAVVNRVVSYHYINLFNFMEQQGILDSLNEIHLFCLHYIYLTRIQRSMNEFREQWNNHGLSTQGGQTPLQLWHMGIVNNAGLPESISNDIFHVDHTFGVDEEGPLPEFQTNNNVIIPHNNVTVNETAINFIQRTVHPLQNDTNHGINLFVNIVDFLQNQNPRTV</sequence>
<proteinExistence type="predicted"/>
<dbReference type="EMBL" id="JBHFQA010000010">
    <property type="protein sequence ID" value="KAL2092707.1"/>
    <property type="molecule type" value="Genomic_DNA"/>
</dbReference>
<evidence type="ECO:0000259" key="1">
    <source>
        <dbReference type="PROSITE" id="PS50994"/>
    </source>
</evidence>
<dbReference type="PANTHER" id="PTHR46791">
    <property type="entry name" value="EXPRESSED PROTEIN"/>
    <property type="match status" value="1"/>
</dbReference>
<evidence type="ECO:0000313" key="3">
    <source>
        <dbReference type="Proteomes" id="UP001591681"/>
    </source>
</evidence>
<dbReference type="PROSITE" id="PS50994">
    <property type="entry name" value="INTEGRASE"/>
    <property type="match status" value="1"/>
</dbReference>
<dbReference type="Gene3D" id="3.30.420.10">
    <property type="entry name" value="Ribonuclease H-like superfamily/Ribonuclease H"/>
    <property type="match status" value="1"/>
</dbReference>
<protein>
    <recommendedName>
        <fullName evidence="1">Integrase catalytic domain-containing protein</fullName>
    </recommendedName>
</protein>
<dbReference type="SUPFAM" id="SSF53098">
    <property type="entry name" value="Ribonuclease H-like"/>
    <property type="match status" value="1"/>
</dbReference>
<dbReference type="AlphaFoldDB" id="A0ABD1K0R4"/>
<keyword evidence="3" id="KW-1185">Reference proteome</keyword>
<accession>A0ABD1K0R4</accession>
<comment type="caution">
    <text evidence="2">The sequence shown here is derived from an EMBL/GenBank/DDBJ whole genome shotgun (WGS) entry which is preliminary data.</text>
</comment>
<dbReference type="Proteomes" id="UP001591681">
    <property type="component" value="Unassembled WGS sequence"/>
</dbReference>
<dbReference type="InterPro" id="IPR058913">
    <property type="entry name" value="Integrase_dom_put"/>
</dbReference>
<evidence type="ECO:0000313" key="2">
    <source>
        <dbReference type="EMBL" id="KAL2092707.1"/>
    </source>
</evidence>
<reference evidence="2 3" key="1">
    <citation type="submission" date="2024-09" db="EMBL/GenBank/DDBJ databases">
        <title>A chromosome-level genome assembly of Gray's grenadier anchovy, Coilia grayii.</title>
        <authorList>
            <person name="Fu Z."/>
        </authorList>
    </citation>
    <scope>NUCLEOTIDE SEQUENCE [LARGE SCALE GENOMIC DNA]</scope>
    <source>
        <strain evidence="2">G4</strain>
        <tissue evidence="2">Muscle</tissue>
    </source>
</reference>
<dbReference type="Pfam" id="PF24764">
    <property type="entry name" value="rva_4"/>
    <property type="match status" value="1"/>
</dbReference>
<dbReference type="InterPro" id="IPR036397">
    <property type="entry name" value="RNaseH_sf"/>
</dbReference>
<organism evidence="2 3">
    <name type="scientific">Coilia grayii</name>
    <name type="common">Gray's grenadier anchovy</name>
    <dbReference type="NCBI Taxonomy" id="363190"/>
    <lineage>
        <taxon>Eukaryota</taxon>
        <taxon>Metazoa</taxon>
        <taxon>Chordata</taxon>
        <taxon>Craniata</taxon>
        <taxon>Vertebrata</taxon>
        <taxon>Euteleostomi</taxon>
        <taxon>Actinopterygii</taxon>
        <taxon>Neopterygii</taxon>
        <taxon>Teleostei</taxon>
        <taxon>Clupei</taxon>
        <taxon>Clupeiformes</taxon>
        <taxon>Clupeoidei</taxon>
        <taxon>Engraulidae</taxon>
        <taxon>Coilinae</taxon>
        <taxon>Coilia</taxon>
    </lineage>
</organism>
<dbReference type="InterPro" id="IPR001584">
    <property type="entry name" value="Integrase_cat-core"/>
</dbReference>
<gene>
    <name evidence="2" type="ORF">ACEWY4_012505</name>
</gene>
<name>A0ABD1K0R4_9TELE</name>